<dbReference type="PANTHER" id="PTHR43142">
    <property type="entry name" value="CARBOXYLIC ESTER HYDROLASE"/>
    <property type="match status" value="1"/>
</dbReference>
<dbReference type="Proteomes" id="UP000838756">
    <property type="component" value="Unassembled WGS sequence"/>
</dbReference>
<comment type="similarity">
    <text evidence="2">Belongs to the 'GDXG' lipolytic enzyme family.</text>
</comment>
<feature type="signal peptide" evidence="7">
    <location>
        <begin position="1"/>
        <end position="20"/>
    </location>
</feature>
<keyword evidence="6" id="KW-0325">Glycoprotein</keyword>
<dbReference type="AlphaFoldDB" id="A0A8S4SGY0"/>
<reference evidence="9" key="1">
    <citation type="submission" date="2022-03" db="EMBL/GenBank/DDBJ databases">
        <authorList>
            <person name="Lindestad O."/>
        </authorList>
    </citation>
    <scope>NUCLEOTIDE SEQUENCE</scope>
</reference>
<dbReference type="OrthoDB" id="19653at2759"/>
<evidence type="ECO:0000313" key="9">
    <source>
        <dbReference type="EMBL" id="CAH2267348.1"/>
    </source>
</evidence>
<keyword evidence="10" id="KW-1185">Reference proteome</keyword>
<evidence type="ECO:0000313" key="10">
    <source>
        <dbReference type="Proteomes" id="UP000838756"/>
    </source>
</evidence>
<dbReference type="InterPro" id="IPR002018">
    <property type="entry name" value="CarbesteraseB"/>
</dbReference>
<evidence type="ECO:0000256" key="5">
    <source>
        <dbReference type="ARBA" id="ARBA00023157"/>
    </source>
</evidence>
<keyword evidence="5" id="KW-1015">Disulfide bond</keyword>
<dbReference type="InterPro" id="IPR002168">
    <property type="entry name" value="Lipase_GDXG_HIS_AS"/>
</dbReference>
<gene>
    <name evidence="9" type="primary">jg27530</name>
    <name evidence="9" type="ORF">PAEG_LOCUS25903</name>
</gene>
<evidence type="ECO:0000256" key="3">
    <source>
        <dbReference type="ARBA" id="ARBA00022487"/>
    </source>
</evidence>
<comment type="similarity">
    <text evidence="1 7">Belongs to the type-B carboxylesterase/lipase family.</text>
</comment>
<dbReference type="PROSITE" id="PS01173">
    <property type="entry name" value="LIPASE_GDXG_HIS"/>
    <property type="match status" value="1"/>
</dbReference>
<dbReference type="EC" id="3.1.1.-" evidence="7"/>
<comment type="caution">
    <text evidence="9">The sequence shown here is derived from an EMBL/GenBank/DDBJ whole genome shotgun (WGS) entry which is preliminary data.</text>
</comment>
<keyword evidence="3" id="KW-0719">Serine esterase</keyword>
<evidence type="ECO:0000256" key="2">
    <source>
        <dbReference type="ARBA" id="ARBA00010515"/>
    </source>
</evidence>
<proteinExistence type="inferred from homology"/>
<evidence type="ECO:0000256" key="1">
    <source>
        <dbReference type="ARBA" id="ARBA00005964"/>
    </source>
</evidence>
<evidence type="ECO:0000256" key="4">
    <source>
        <dbReference type="ARBA" id="ARBA00022801"/>
    </source>
</evidence>
<feature type="domain" description="Carboxylesterase type B" evidence="8">
    <location>
        <begin position="25"/>
        <end position="520"/>
    </location>
</feature>
<keyword evidence="4 7" id="KW-0378">Hydrolase</keyword>
<protein>
    <recommendedName>
        <fullName evidence="7">Carboxylic ester hydrolase</fullName>
        <ecNumber evidence="7">3.1.1.-</ecNumber>
    </recommendedName>
</protein>
<sequence length="546" mass="61981">MKASSWLVLWSLWAARFVQQPTMPVRTHGGWLRGLMAPDGSYKQYLAIPYATIPENRFQAPDKAPTWRGVFDAVEEYIRCTQRFSEEGMVLGQEDCLVLNIYTPAESTPSSKYPVMVFIHGGAFFEGSATTFLYSGGYLVKKKVIFVTFNYRFNIQGHLCLGIKEAAGNAGMKDQVAALKWIQRNIKAFGGDPDNVTLFGVSSGAASVSYHMLSPMSEGLFHKVIIESASSLAPWAFQFRPVYTASLLTKAMGYTTEDPYEIYNILLEKTDEELVRTRVPRQIGNTKVSEPLYSPCVEKKIVGEEAFLTDLPFNLLSKGKYSKVPMIIGRNIEEGLFLAGMENVTSINNMRVEKSLPKDLAIPNEDVRNEIVKKLERYYMDGKNISYETIGNLSRLLGEIFFVYPVLEETELHLENNDSPVYTYVFNYDGWRNMAKFSLLSWVLCSFPGATHADEMFYLFSQPMLPSMFESKMIDRMTTMWTNFAKYGDPTPESTALLPVKWTAANKSSPESLVIDAEFSTAPLYPRESLKYLREIYSKYRRKEDC</sequence>
<dbReference type="SUPFAM" id="SSF53474">
    <property type="entry name" value="alpha/beta-Hydrolases"/>
    <property type="match status" value="1"/>
</dbReference>
<dbReference type="PANTHER" id="PTHR43142:SF1">
    <property type="entry name" value="CARBOXYLIC ESTER HYDROLASE"/>
    <property type="match status" value="1"/>
</dbReference>
<dbReference type="Gene3D" id="3.40.50.1820">
    <property type="entry name" value="alpha/beta hydrolase"/>
    <property type="match status" value="1"/>
</dbReference>
<dbReference type="InterPro" id="IPR029058">
    <property type="entry name" value="AB_hydrolase_fold"/>
</dbReference>
<accession>A0A8S4SGY0</accession>
<evidence type="ECO:0000256" key="7">
    <source>
        <dbReference type="RuleBase" id="RU361235"/>
    </source>
</evidence>
<dbReference type="EMBL" id="CAKXAJ010026350">
    <property type="protein sequence ID" value="CAH2267348.1"/>
    <property type="molecule type" value="Genomic_DNA"/>
</dbReference>
<dbReference type="GO" id="GO:0052689">
    <property type="term" value="F:carboxylic ester hydrolase activity"/>
    <property type="evidence" value="ECO:0007669"/>
    <property type="project" value="UniProtKB-KW"/>
</dbReference>
<keyword evidence="7" id="KW-0732">Signal</keyword>
<dbReference type="Pfam" id="PF00135">
    <property type="entry name" value="COesterase"/>
    <property type="match status" value="1"/>
</dbReference>
<dbReference type="InterPro" id="IPR019826">
    <property type="entry name" value="Carboxylesterase_B_AS"/>
</dbReference>
<feature type="chain" id="PRO_5035969706" description="Carboxylic ester hydrolase" evidence="7">
    <location>
        <begin position="21"/>
        <end position="546"/>
    </location>
</feature>
<evidence type="ECO:0000259" key="8">
    <source>
        <dbReference type="Pfam" id="PF00135"/>
    </source>
</evidence>
<organism evidence="9 10">
    <name type="scientific">Pararge aegeria aegeria</name>
    <dbReference type="NCBI Taxonomy" id="348720"/>
    <lineage>
        <taxon>Eukaryota</taxon>
        <taxon>Metazoa</taxon>
        <taxon>Ecdysozoa</taxon>
        <taxon>Arthropoda</taxon>
        <taxon>Hexapoda</taxon>
        <taxon>Insecta</taxon>
        <taxon>Pterygota</taxon>
        <taxon>Neoptera</taxon>
        <taxon>Endopterygota</taxon>
        <taxon>Lepidoptera</taxon>
        <taxon>Glossata</taxon>
        <taxon>Ditrysia</taxon>
        <taxon>Papilionoidea</taxon>
        <taxon>Nymphalidae</taxon>
        <taxon>Satyrinae</taxon>
        <taxon>Satyrini</taxon>
        <taxon>Parargina</taxon>
        <taxon>Pararge</taxon>
    </lineage>
</organism>
<evidence type="ECO:0000256" key="6">
    <source>
        <dbReference type="ARBA" id="ARBA00023180"/>
    </source>
</evidence>
<dbReference type="PROSITE" id="PS00122">
    <property type="entry name" value="CARBOXYLESTERASE_B_1"/>
    <property type="match status" value="1"/>
</dbReference>
<name>A0A8S4SGY0_9NEOP</name>